<gene>
    <name evidence="3" type="ORF">HNQ40_001651</name>
</gene>
<dbReference type="EMBL" id="JACHGY010000001">
    <property type="protein sequence ID" value="MBB6429845.1"/>
    <property type="molecule type" value="Genomic_DNA"/>
</dbReference>
<evidence type="ECO:0000313" key="3">
    <source>
        <dbReference type="EMBL" id="MBB6429845.1"/>
    </source>
</evidence>
<accession>A0A7X0H5X4</accession>
<sequence length="189" mass="19516">MSPFLRVGAATQCPSCGHTWRISASHIHRQENRPEAPEPSIQEDPPPADPRSDSSVTGMSGLSDLMQAEPQAKPGDSTIGGTPPPIREAKFASTEAAQELARSAANLKQTQRPGAMSSQNRRMAILIIAVLALGVAMAGIGLAVLGGDKQDLPEISRPDAATQDADPSLDNIGPPTQPGKPDDTAGGAG</sequence>
<feature type="region of interest" description="Disordered" evidence="1">
    <location>
        <begin position="24"/>
        <end position="118"/>
    </location>
</feature>
<name>A0A7X0H5X4_9BACT</name>
<evidence type="ECO:0000256" key="2">
    <source>
        <dbReference type="SAM" id="Phobius"/>
    </source>
</evidence>
<keyword evidence="2" id="KW-1133">Transmembrane helix</keyword>
<feature type="region of interest" description="Disordered" evidence="1">
    <location>
        <begin position="149"/>
        <end position="189"/>
    </location>
</feature>
<comment type="caution">
    <text evidence="3">The sequence shown here is derived from an EMBL/GenBank/DDBJ whole genome shotgun (WGS) entry which is preliminary data.</text>
</comment>
<dbReference type="RefSeq" id="WP_184677405.1">
    <property type="nucleotide sequence ID" value="NZ_JACHGY010000001.1"/>
</dbReference>
<evidence type="ECO:0000256" key="1">
    <source>
        <dbReference type="SAM" id="MobiDB-lite"/>
    </source>
</evidence>
<keyword evidence="4" id="KW-1185">Reference proteome</keyword>
<proteinExistence type="predicted"/>
<keyword evidence="2" id="KW-0472">Membrane</keyword>
<organism evidence="3 4">
    <name type="scientific">Algisphaera agarilytica</name>
    <dbReference type="NCBI Taxonomy" id="1385975"/>
    <lineage>
        <taxon>Bacteria</taxon>
        <taxon>Pseudomonadati</taxon>
        <taxon>Planctomycetota</taxon>
        <taxon>Phycisphaerae</taxon>
        <taxon>Phycisphaerales</taxon>
        <taxon>Phycisphaeraceae</taxon>
        <taxon>Algisphaera</taxon>
    </lineage>
</organism>
<keyword evidence="2" id="KW-0812">Transmembrane</keyword>
<protein>
    <submittedName>
        <fullName evidence="3">Uncharacterized protein</fullName>
    </submittedName>
</protein>
<feature type="transmembrane region" description="Helical" evidence="2">
    <location>
        <begin position="123"/>
        <end position="145"/>
    </location>
</feature>
<evidence type="ECO:0000313" key="4">
    <source>
        <dbReference type="Proteomes" id="UP000541810"/>
    </source>
</evidence>
<dbReference type="AlphaFoldDB" id="A0A7X0H5X4"/>
<feature type="compositionally biased region" description="Polar residues" evidence="1">
    <location>
        <begin position="106"/>
        <end position="118"/>
    </location>
</feature>
<dbReference type="Proteomes" id="UP000541810">
    <property type="component" value="Unassembled WGS sequence"/>
</dbReference>
<reference evidence="3 4" key="1">
    <citation type="submission" date="2020-08" db="EMBL/GenBank/DDBJ databases">
        <title>Genomic Encyclopedia of Type Strains, Phase IV (KMG-IV): sequencing the most valuable type-strain genomes for metagenomic binning, comparative biology and taxonomic classification.</title>
        <authorList>
            <person name="Goeker M."/>
        </authorList>
    </citation>
    <scope>NUCLEOTIDE SEQUENCE [LARGE SCALE GENOMIC DNA]</scope>
    <source>
        <strain evidence="3 4">DSM 103725</strain>
    </source>
</reference>